<organism evidence="1">
    <name type="scientific">termite gut metagenome</name>
    <dbReference type="NCBI Taxonomy" id="433724"/>
    <lineage>
        <taxon>unclassified sequences</taxon>
        <taxon>metagenomes</taxon>
        <taxon>organismal metagenomes</taxon>
    </lineage>
</organism>
<dbReference type="InterPro" id="IPR014867">
    <property type="entry name" value="Spore_coat_CotH_CotH2/3/7"/>
</dbReference>
<gene>
    <name evidence="1" type="ORF">EZS27_019882</name>
</gene>
<accession>A0A5J4RCQ4</accession>
<comment type="caution">
    <text evidence="1">The sequence shown here is derived from an EMBL/GenBank/DDBJ whole genome shotgun (WGS) entry which is preliminary data.</text>
</comment>
<sequence length="603" mass="69265">MKTKISLLLYCFLVVACVEEKGTEEQIEEKSSKKQILSYTIEAEKNDLYADICGMIDEKKQIITLDSKVPVNKNLIATFDAIGEVYIGNIPQISGETSNGYSSDLTYTVVAENGSTITYMVKSDPMTMSSKNTITDFRIDVVQQTKRVIQGTINDQSSTITLNVPSNDWIDNIENVIATFTSKGIVKIDNIKQTSGITPNDYRNELVYTVTAEDNPEKKYRVILVSPQSTGLPVVKIDTENNAEIRDKENYVKATFTLADAVAPENDLEKKETGIRGRGNSTWGYPKKPYRLKFDKKVSMFGLGEAKSWVLLANYLDPTLIMNTVALELGHRVGLSYTNHAHHVEFFLNGKYQGSYVLTEQVQVDKYRVNMDEKTDFLVELDSYYDEPIKFRTPLLGLPINVKSPEVTNESEIEFVKTAMNELEEAVFGTASNFPGSYKNLIDINSFVNFLLVTEVVRNNELQHPKSTYMYKRKGEKICMGPLWDFDWAFGYKERGQNYFGDAKTMLHYNRNVSMNNIGTYFFTQFFKDPEFRLEYKKRWNEVKESISDMDNFVQEKGNYLRKSAIENKERWTDNLDHTTQINNMRTWLKERIAYLDTQINKF</sequence>
<dbReference type="AlphaFoldDB" id="A0A5J4RCQ4"/>
<dbReference type="EMBL" id="SNRY01001362">
    <property type="protein sequence ID" value="KAA6331518.1"/>
    <property type="molecule type" value="Genomic_DNA"/>
</dbReference>
<proteinExistence type="predicted"/>
<evidence type="ECO:0000313" key="1">
    <source>
        <dbReference type="EMBL" id="KAA6331518.1"/>
    </source>
</evidence>
<dbReference type="PROSITE" id="PS51257">
    <property type="entry name" value="PROKAR_LIPOPROTEIN"/>
    <property type="match status" value="1"/>
</dbReference>
<dbReference type="Gene3D" id="2.60.40.2340">
    <property type="match status" value="2"/>
</dbReference>
<dbReference type="Pfam" id="PF08757">
    <property type="entry name" value="CotH"/>
    <property type="match status" value="1"/>
</dbReference>
<protein>
    <recommendedName>
        <fullName evidence="2">CotH protein</fullName>
    </recommendedName>
</protein>
<evidence type="ECO:0008006" key="2">
    <source>
        <dbReference type="Google" id="ProtNLM"/>
    </source>
</evidence>
<reference evidence="1" key="1">
    <citation type="submission" date="2019-03" db="EMBL/GenBank/DDBJ databases">
        <title>Single cell metagenomics reveals metabolic interactions within the superorganism composed of flagellate Streblomastix strix and complex community of Bacteroidetes bacteria on its surface.</title>
        <authorList>
            <person name="Treitli S.C."/>
            <person name="Kolisko M."/>
            <person name="Husnik F."/>
            <person name="Keeling P."/>
            <person name="Hampl V."/>
        </authorList>
    </citation>
    <scope>NUCLEOTIDE SEQUENCE</scope>
    <source>
        <strain evidence="1">STM</strain>
    </source>
</reference>
<name>A0A5J4RCQ4_9ZZZZ</name>